<evidence type="ECO:0000256" key="1">
    <source>
        <dbReference type="SAM" id="MobiDB-lite"/>
    </source>
</evidence>
<feature type="compositionally biased region" description="Basic and acidic residues" evidence="1">
    <location>
        <begin position="1"/>
        <end position="16"/>
    </location>
</feature>
<comment type="caution">
    <text evidence="2">The sequence shown here is derived from an EMBL/GenBank/DDBJ whole genome shotgun (WGS) entry which is preliminary data.</text>
</comment>
<proteinExistence type="predicted"/>
<dbReference type="Proteomes" id="UP000265520">
    <property type="component" value="Unassembled WGS sequence"/>
</dbReference>
<protein>
    <submittedName>
        <fullName evidence="2">Uncharacterized protein</fullName>
    </submittedName>
</protein>
<organism evidence="2 3">
    <name type="scientific">Trifolium medium</name>
    <dbReference type="NCBI Taxonomy" id="97028"/>
    <lineage>
        <taxon>Eukaryota</taxon>
        <taxon>Viridiplantae</taxon>
        <taxon>Streptophyta</taxon>
        <taxon>Embryophyta</taxon>
        <taxon>Tracheophyta</taxon>
        <taxon>Spermatophyta</taxon>
        <taxon>Magnoliopsida</taxon>
        <taxon>eudicotyledons</taxon>
        <taxon>Gunneridae</taxon>
        <taxon>Pentapetalae</taxon>
        <taxon>rosids</taxon>
        <taxon>fabids</taxon>
        <taxon>Fabales</taxon>
        <taxon>Fabaceae</taxon>
        <taxon>Papilionoideae</taxon>
        <taxon>50 kb inversion clade</taxon>
        <taxon>NPAAA clade</taxon>
        <taxon>Hologalegina</taxon>
        <taxon>IRL clade</taxon>
        <taxon>Trifolieae</taxon>
        <taxon>Trifolium</taxon>
    </lineage>
</organism>
<gene>
    <name evidence="2" type="ORF">A2U01_0000124</name>
</gene>
<feature type="region of interest" description="Disordered" evidence="1">
    <location>
        <begin position="1"/>
        <end position="70"/>
    </location>
</feature>
<dbReference type="EMBL" id="LXQA010000075">
    <property type="protein sequence ID" value="MCH79375.1"/>
    <property type="molecule type" value="Genomic_DNA"/>
</dbReference>
<reference evidence="2 3" key="1">
    <citation type="journal article" date="2018" name="Front. Plant Sci.">
        <title>Red Clover (Trifolium pratense) and Zigzag Clover (T. medium) - A Picture of Genomic Similarities and Differences.</title>
        <authorList>
            <person name="Dluhosova J."/>
            <person name="Istvanek J."/>
            <person name="Nedelnik J."/>
            <person name="Repkova J."/>
        </authorList>
    </citation>
    <scope>NUCLEOTIDE SEQUENCE [LARGE SCALE GENOMIC DNA]</scope>
    <source>
        <strain evidence="3">cv. 10/8</strain>
        <tissue evidence="2">Leaf</tissue>
    </source>
</reference>
<feature type="region of interest" description="Disordered" evidence="1">
    <location>
        <begin position="182"/>
        <end position="209"/>
    </location>
</feature>
<keyword evidence="3" id="KW-1185">Reference proteome</keyword>
<feature type="region of interest" description="Disordered" evidence="1">
    <location>
        <begin position="144"/>
        <end position="164"/>
    </location>
</feature>
<dbReference type="AlphaFoldDB" id="A0A392LWW9"/>
<accession>A0A392LWW9</accession>
<feature type="compositionally biased region" description="Polar residues" evidence="1">
    <location>
        <begin position="17"/>
        <end position="28"/>
    </location>
</feature>
<name>A0A392LWW9_9FABA</name>
<evidence type="ECO:0000313" key="3">
    <source>
        <dbReference type="Proteomes" id="UP000265520"/>
    </source>
</evidence>
<evidence type="ECO:0000313" key="2">
    <source>
        <dbReference type="EMBL" id="MCH79375.1"/>
    </source>
</evidence>
<sequence length="209" mass="23295">MHKENHENNEERDITKKSNSQAYLSQPNKSRRENSGGILNNSNRSQERSNKVPKLATRGTQAFKGRPVSVAKKGVEKLSEILSTNEVEKLVDTLAQKPNNNETQEPNKEKDENCVVIIREEMEGSKSERGGIESLTKMNIGQAGVMQPNIPRPPNNQDTPPLHSPKQVTMQREVFVENEVFLDANDQGSGVSLDSDIDMATETPSPNFK</sequence>